<proteinExistence type="predicted"/>
<sequence length="192" mass="20948">MNDEKTHPLLAQVPLAVSPYIHLPTAPTLPYTYKSLPSTLPPSVLDPPQQQQQQQSACQDPAGAPKPAYVISTSGGAAAHPSDILASCRALQQHLEKLQQDAERELEGWERERREKELAEKRRLAPGWLDSEQRLLEPTRVQSPSDSGAGNAAGFQRETGPQGGLGMEMGQQQGSSKEGEELDRMFGGMEIK</sequence>
<feature type="region of interest" description="Disordered" evidence="2">
    <location>
        <begin position="133"/>
        <end position="192"/>
    </location>
</feature>
<gene>
    <name evidence="3" type="ORF">EV356DRAFT_534356</name>
</gene>
<evidence type="ECO:0000256" key="1">
    <source>
        <dbReference type="SAM" id="Coils"/>
    </source>
</evidence>
<keyword evidence="4" id="KW-1185">Reference proteome</keyword>
<dbReference type="PANTHER" id="PTHR42089:SF1">
    <property type="entry name" value="YALI0F09427P"/>
    <property type="match status" value="1"/>
</dbReference>
<evidence type="ECO:0000313" key="4">
    <source>
        <dbReference type="Proteomes" id="UP000800092"/>
    </source>
</evidence>
<dbReference type="PANTHER" id="PTHR42089">
    <property type="entry name" value="YALI0F09427P"/>
    <property type="match status" value="1"/>
</dbReference>
<keyword evidence="1" id="KW-0175">Coiled coil</keyword>
<reference evidence="3" key="1">
    <citation type="journal article" date="2020" name="Stud. Mycol.">
        <title>101 Dothideomycetes genomes: a test case for predicting lifestyles and emergence of pathogens.</title>
        <authorList>
            <person name="Haridas S."/>
            <person name="Albert R."/>
            <person name="Binder M."/>
            <person name="Bloem J."/>
            <person name="Labutti K."/>
            <person name="Salamov A."/>
            <person name="Andreopoulos B."/>
            <person name="Baker S."/>
            <person name="Barry K."/>
            <person name="Bills G."/>
            <person name="Bluhm B."/>
            <person name="Cannon C."/>
            <person name="Castanera R."/>
            <person name="Culley D."/>
            <person name="Daum C."/>
            <person name="Ezra D."/>
            <person name="Gonzalez J."/>
            <person name="Henrissat B."/>
            <person name="Kuo A."/>
            <person name="Liang C."/>
            <person name="Lipzen A."/>
            <person name="Lutzoni F."/>
            <person name="Magnuson J."/>
            <person name="Mondo S."/>
            <person name="Nolan M."/>
            <person name="Ohm R."/>
            <person name="Pangilinan J."/>
            <person name="Park H.-J."/>
            <person name="Ramirez L."/>
            <person name="Alfaro M."/>
            <person name="Sun H."/>
            <person name="Tritt A."/>
            <person name="Yoshinaga Y."/>
            <person name="Zwiers L.-H."/>
            <person name="Turgeon B."/>
            <person name="Goodwin S."/>
            <person name="Spatafora J."/>
            <person name="Crous P."/>
            <person name="Grigoriev I."/>
        </authorList>
    </citation>
    <scope>NUCLEOTIDE SEQUENCE</scope>
    <source>
        <strain evidence="3">Tuck. ex Michener</strain>
    </source>
</reference>
<feature type="coiled-coil region" evidence="1">
    <location>
        <begin position="88"/>
        <end position="119"/>
    </location>
</feature>
<dbReference type="AlphaFoldDB" id="A0A6A6H4S3"/>
<organism evidence="3 4">
    <name type="scientific">Viridothelium virens</name>
    <name type="common">Speckled blister lichen</name>
    <name type="synonym">Trypethelium virens</name>
    <dbReference type="NCBI Taxonomy" id="1048519"/>
    <lineage>
        <taxon>Eukaryota</taxon>
        <taxon>Fungi</taxon>
        <taxon>Dikarya</taxon>
        <taxon>Ascomycota</taxon>
        <taxon>Pezizomycotina</taxon>
        <taxon>Dothideomycetes</taxon>
        <taxon>Dothideomycetes incertae sedis</taxon>
        <taxon>Trypetheliales</taxon>
        <taxon>Trypetheliaceae</taxon>
        <taxon>Viridothelium</taxon>
    </lineage>
</organism>
<name>A0A6A6H4S3_VIRVR</name>
<evidence type="ECO:0000313" key="3">
    <source>
        <dbReference type="EMBL" id="KAF2232851.1"/>
    </source>
</evidence>
<dbReference type="OrthoDB" id="5344687at2759"/>
<protein>
    <submittedName>
        <fullName evidence="3">Uncharacterized protein</fullName>
    </submittedName>
</protein>
<accession>A0A6A6H4S3</accession>
<evidence type="ECO:0000256" key="2">
    <source>
        <dbReference type="SAM" id="MobiDB-lite"/>
    </source>
</evidence>
<dbReference type="Proteomes" id="UP000800092">
    <property type="component" value="Unassembled WGS sequence"/>
</dbReference>
<dbReference type="EMBL" id="ML991812">
    <property type="protein sequence ID" value="KAF2232851.1"/>
    <property type="molecule type" value="Genomic_DNA"/>
</dbReference>
<feature type="region of interest" description="Disordered" evidence="2">
    <location>
        <begin position="39"/>
        <end position="76"/>
    </location>
</feature>